<evidence type="ECO:0000313" key="3">
    <source>
        <dbReference type="Proteomes" id="UP000786811"/>
    </source>
</evidence>
<feature type="compositionally biased region" description="Polar residues" evidence="1">
    <location>
        <begin position="312"/>
        <end position="327"/>
    </location>
</feature>
<evidence type="ECO:0000256" key="1">
    <source>
        <dbReference type="SAM" id="MobiDB-lite"/>
    </source>
</evidence>
<feature type="region of interest" description="Disordered" evidence="1">
    <location>
        <begin position="289"/>
        <end position="346"/>
    </location>
</feature>
<feature type="non-terminal residue" evidence="2">
    <location>
        <position position="1"/>
    </location>
</feature>
<protein>
    <submittedName>
        <fullName evidence="2">Uncharacterized protein</fullName>
    </submittedName>
</protein>
<feature type="region of interest" description="Disordered" evidence="1">
    <location>
        <begin position="239"/>
        <end position="266"/>
    </location>
</feature>
<dbReference type="AlphaFoldDB" id="A0A8J2H8M7"/>
<organism evidence="2 3">
    <name type="scientific">Cotesia congregata</name>
    <name type="common">Parasitoid wasp</name>
    <name type="synonym">Apanteles congregatus</name>
    <dbReference type="NCBI Taxonomy" id="51543"/>
    <lineage>
        <taxon>Eukaryota</taxon>
        <taxon>Metazoa</taxon>
        <taxon>Ecdysozoa</taxon>
        <taxon>Arthropoda</taxon>
        <taxon>Hexapoda</taxon>
        <taxon>Insecta</taxon>
        <taxon>Pterygota</taxon>
        <taxon>Neoptera</taxon>
        <taxon>Endopterygota</taxon>
        <taxon>Hymenoptera</taxon>
        <taxon>Apocrita</taxon>
        <taxon>Ichneumonoidea</taxon>
        <taxon>Braconidae</taxon>
        <taxon>Microgastrinae</taxon>
        <taxon>Cotesia</taxon>
    </lineage>
</organism>
<comment type="caution">
    <text evidence="2">The sequence shown here is derived from an EMBL/GenBank/DDBJ whole genome shotgun (WGS) entry which is preliminary data.</text>
</comment>
<gene>
    <name evidence="2" type="ORF">HICCMSTLAB_LOCUS4284</name>
</gene>
<feature type="region of interest" description="Disordered" evidence="1">
    <location>
        <begin position="98"/>
        <end position="180"/>
    </location>
</feature>
<name>A0A8J2H8M7_COTCN</name>
<dbReference type="EMBL" id="CAJNRD030001118">
    <property type="protein sequence ID" value="CAG5085138.1"/>
    <property type="molecule type" value="Genomic_DNA"/>
</dbReference>
<reference evidence="2" key="1">
    <citation type="submission" date="2021-04" db="EMBL/GenBank/DDBJ databases">
        <authorList>
            <person name="Chebbi M.A.C M."/>
        </authorList>
    </citation>
    <scope>NUCLEOTIDE SEQUENCE</scope>
</reference>
<keyword evidence="3" id="KW-1185">Reference proteome</keyword>
<evidence type="ECO:0000313" key="2">
    <source>
        <dbReference type="EMBL" id="CAG5085138.1"/>
    </source>
</evidence>
<feature type="compositionally biased region" description="Basic residues" evidence="1">
    <location>
        <begin position="331"/>
        <end position="342"/>
    </location>
</feature>
<sequence>YEYQTGYKFNQGSSTTIKNCHKKKLEGDRKLQEKFEYYFFPFKCEYSTKKLQSRTKDKKPCDAGFKVHFVHQDKDQDEDPYLEIFDYRSTHNHNVEPFHWLEDSDDDSEKAGNNEKKLKNSKSVPARKDEDGENIDENNRPPADLLTAVELLRKDDDHSGGSDKNSSESRNSRITRQKKHIQIKNIQTVQVLIHRKDEDDASAAIEMKQSADNSCENHGVPPDIIPLAEDLTAQKKNTLADNEGDPNLLANENDDNSRDTVILPQNPNEKYIEDDKSIPREIFHRSDLENPAGNCKIDGAPLKDSTHHQGEGATTETATVSPRAQNLETKKKTKLSKRKKKPLFSAPKKHHDDIETWYCHVCTKCKRDKMVTCSVCDEFCHEKCSKKINRSTNICDICDDQVRK</sequence>
<dbReference type="Proteomes" id="UP000786811">
    <property type="component" value="Unassembled WGS sequence"/>
</dbReference>
<accession>A0A8J2H8M7</accession>
<feature type="compositionally biased region" description="Basic and acidic residues" evidence="1">
    <location>
        <begin position="109"/>
        <end position="118"/>
    </location>
</feature>
<feature type="compositionally biased region" description="Basic and acidic residues" evidence="1">
    <location>
        <begin position="151"/>
        <end position="171"/>
    </location>
</feature>
<proteinExistence type="predicted"/>